<feature type="domain" description="Pyruvate:ferredoxin oxidoreductase core" evidence="4">
    <location>
        <begin position="479"/>
        <end position="574"/>
    </location>
</feature>
<dbReference type="Pfam" id="PF17147">
    <property type="entry name" value="PFOR_II"/>
    <property type="match status" value="1"/>
</dbReference>
<comment type="caution">
    <text evidence="5">The sequence shown here is derived from an EMBL/GenBank/DDBJ whole genome shotgun (WGS) entry which is preliminary data.</text>
</comment>
<dbReference type="InterPro" id="IPR029061">
    <property type="entry name" value="THDP-binding"/>
</dbReference>
<dbReference type="GeneID" id="93485687"/>
<dbReference type="SUPFAM" id="SSF52922">
    <property type="entry name" value="TK C-terminal domain-like"/>
    <property type="match status" value="1"/>
</dbReference>
<dbReference type="Gene3D" id="3.40.50.920">
    <property type="match status" value="1"/>
</dbReference>
<evidence type="ECO:0000256" key="1">
    <source>
        <dbReference type="ARBA" id="ARBA00023002"/>
    </source>
</evidence>
<dbReference type="Pfam" id="PF01558">
    <property type="entry name" value="POR"/>
    <property type="match status" value="1"/>
</dbReference>
<dbReference type="PANTHER" id="PTHR32154:SF20">
    <property type="entry name" value="2-OXOGLUTARATE OXIDOREDUCTASE SUBUNIT KORA"/>
    <property type="match status" value="1"/>
</dbReference>
<dbReference type="InterPro" id="IPR002869">
    <property type="entry name" value="Pyrv_flavodox_OxRed_cen"/>
</dbReference>
<dbReference type="NCBIfam" id="TIGR03710">
    <property type="entry name" value="OAFO_sf"/>
    <property type="match status" value="1"/>
</dbReference>
<gene>
    <name evidence="5" type="ORF">HNR45_000408</name>
</gene>
<dbReference type="InterPro" id="IPR009014">
    <property type="entry name" value="Transketo_C/PFOR_II"/>
</dbReference>
<dbReference type="InterPro" id="IPR002880">
    <property type="entry name" value="Pyrv_Fd/Flavodoxin_OxRdtase_N"/>
</dbReference>
<dbReference type="InterPro" id="IPR019752">
    <property type="entry name" value="Pyrv/ketoisovalerate_OxRed_cat"/>
</dbReference>
<dbReference type="Proteomes" id="UP000591941">
    <property type="component" value="Unassembled WGS sequence"/>
</dbReference>
<dbReference type="AlphaFoldDB" id="A0A841R3G8"/>
<dbReference type="GO" id="GO:0047553">
    <property type="term" value="F:2-oxoglutarate synthase activity"/>
    <property type="evidence" value="ECO:0007669"/>
    <property type="project" value="UniProtKB-EC"/>
</dbReference>
<dbReference type="FunFam" id="3.40.50.970:FF:000022">
    <property type="entry name" value="2-oxoglutarate ferredoxin oxidoreductase alpha subunit"/>
    <property type="match status" value="1"/>
</dbReference>
<protein>
    <submittedName>
        <fullName evidence="5">2-oxoglutarate ferredoxin oxidoreductase subunit alpha</fullName>
        <ecNumber evidence="5">1.2.7.11</ecNumber>
        <ecNumber evidence="5">1.2.7.3</ecNumber>
    </submittedName>
</protein>
<dbReference type="Pfam" id="PF01855">
    <property type="entry name" value="POR_N"/>
    <property type="match status" value="1"/>
</dbReference>
<feature type="domain" description="Pyruvate flavodoxin/ferredoxin oxidoreductase pyrimidine binding" evidence="3">
    <location>
        <begin position="213"/>
        <end position="446"/>
    </location>
</feature>
<dbReference type="Gene3D" id="3.40.920.10">
    <property type="entry name" value="Pyruvate-ferredoxin oxidoreductase, PFOR, domain III"/>
    <property type="match status" value="1"/>
</dbReference>
<organism evidence="5 6">
    <name type="scientific">Negativicoccus succinicivorans</name>
    <dbReference type="NCBI Taxonomy" id="620903"/>
    <lineage>
        <taxon>Bacteria</taxon>
        <taxon>Bacillati</taxon>
        <taxon>Bacillota</taxon>
        <taxon>Negativicutes</taxon>
        <taxon>Veillonellales</taxon>
        <taxon>Veillonellaceae</taxon>
        <taxon>Negativicoccus</taxon>
    </lineage>
</organism>
<dbReference type="OrthoDB" id="9794954at2"/>
<dbReference type="EMBL" id="JACHHI010000002">
    <property type="protein sequence ID" value="MBB6477378.1"/>
    <property type="molecule type" value="Genomic_DNA"/>
</dbReference>
<dbReference type="GO" id="GO:0006979">
    <property type="term" value="P:response to oxidative stress"/>
    <property type="evidence" value="ECO:0007669"/>
    <property type="project" value="TreeGrafter"/>
</dbReference>
<evidence type="ECO:0000259" key="4">
    <source>
        <dbReference type="Pfam" id="PF17147"/>
    </source>
</evidence>
<dbReference type="SUPFAM" id="SSF53323">
    <property type="entry name" value="Pyruvate-ferredoxin oxidoreductase, PFOR, domain III"/>
    <property type="match status" value="1"/>
</dbReference>
<proteinExistence type="predicted"/>
<dbReference type="PANTHER" id="PTHR32154">
    <property type="entry name" value="PYRUVATE-FLAVODOXIN OXIDOREDUCTASE-RELATED"/>
    <property type="match status" value="1"/>
</dbReference>
<keyword evidence="1 5" id="KW-0560">Oxidoreductase</keyword>
<evidence type="ECO:0000259" key="2">
    <source>
        <dbReference type="Pfam" id="PF01558"/>
    </source>
</evidence>
<evidence type="ECO:0000259" key="3">
    <source>
        <dbReference type="Pfam" id="PF01855"/>
    </source>
</evidence>
<dbReference type="InterPro" id="IPR050722">
    <property type="entry name" value="Pyruvate:ferred/Flavod_OxRd"/>
</dbReference>
<reference evidence="5 6" key="1">
    <citation type="submission" date="2020-08" db="EMBL/GenBank/DDBJ databases">
        <title>Genomic Encyclopedia of Type Strains, Phase IV (KMG-IV): sequencing the most valuable type-strain genomes for metagenomic binning, comparative biology and taxonomic classification.</title>
        <authorList>
            <person name="Goeker M."/>
        </authorList>
    </citation>
    <scope>NUCLEOTIDE SEQUENCE [LARGE SCALE GENOMIC DNA]</scope>
    <source>
        <strain evidence="5 6">DSM 21255</strain>
    </source>
</reference>
<sequence length="582" mass="62389">MQTREDFVWKMGGQQGEGIESGGEILAKVLAALGYSLFSQRLFASRIKGGHTTFALRIASHQLGTIGEGVDNLIALDQETIDQHGHELRSGGVLIADTKFAPKGDDLPAGVTLLALPITDTAKECGSLQMKNIVALGMSVAYLGFPRERFIAAISDRFAKKTQEVIAANVRAFNEGARLVDEQKDNFAAPGSLPEPPDADLLFLMGNEAIALGALAAGARFMASYPITPASEIMEYMIQAIDRVHGAVVQTEDELASCMMAIGANFAGVRAFTATSGPGLSLMAESISLATIAEIPMVIIDVMRAGPSTGMATKVEQSDIMAAIYSAHGDVGKIVVAPTSTEECFYVTAEAFNLAEQYQCPVIVLADLQQGLNKQSVPALDLSRVKIERGNLQTKDLPELIRPDYFARFADTESGISPRTIPGTPNGMFLSTGLEHDTVGKPAEAPSNRVVQTDKRLRKFTTVADHFAPLAIDAPTEEADVLLISINSACGAAAEAAEPLRKEGIKVNRIGLRLLEPFPTEALRPYVEKAKKVLVLEQNATGQLTQLLTMHLPELAPFSMLKRYDGLTLTPSQIAARVKEVL</sequence>
<evidence type="ECO:0000313" key="6">
    <source>
        <dbReference type="Proteomes" id="UP000591941"/>
    </source>
</evidence>
<dbReference type="InterPro" id="IPR033412">
    <property type="entry name" value="PFOR_II"/>
</dbReference>
<dbReference type="CDD" id="cd07034">
    <property type="entry name" value="TPP_PYR_PFOR_IOR-alpha_like"/>
    <property type="match status" value="1"/>
</dbReference>
<accession>A0A841R3G8</accession>
<dbReference type="RefSeq" id="WP_159823161.1">
    <property type="nucleotide sequence ID" value="NZ_CABWNB010000003.1"/>
</dbReference>
<feature type="domain" description="Pyruvate/ketoisovalerate oxidoreductase catalytic" evidence="2">
    <location>
        <begin position="16"/>
        <end position="177"/>
    </location>
</feature>
<evidence type="ECO:0000313" key="5">
    <source>
        <dbReference type="EMBL" id="MBB6477378.1"/>
    </source>
</evidence>
<dbReference type="EC" id="1.2.7.11" evidence="5"/>
<dbReference type="EC" id="1.2.7.3" evidence="5"/>
<dbReference type="Gene3D" id="3.40.50.970">
    <property type="match status" value="1"/>
</dbReference>
<keyword evidence="6" id="KW-1185">Reference proteome</keyword>
<name>A0A841R3G8_9FIRM</name>
<dbReference type="InterPro" id="IPR022367">
    <property type="entry name" value="2-oxoacid/accept_OxRdtase_asu"/>
</dbReference>
<dbReference type="SUPFAM" id="SSF52518">
    <property type="entry name" value="Thiamin diphosphate-binding fold (THDP-binding)"/>
    <property type="match status" value="1"/>
</dbReference>